<reference evidence="4" key="1">
    <citation type="submission" date="2023-07" db="EMBL/GenBank/DDBJ databases">
        <title>30 novel species of actinomycetes from the DSMZ collection.</title>
        <authorList>
            <person name="Nouioui I."/>
        </authorList>
    </citation>
    <scope>NUCLEOTIDE SEQUENCE [LARGE SCALE GENOMIC DNA]</scope>
    <source>
        <strain evidence="4">DSM 41699</strain>
    </source>
</reference>
<dbReference type="EMBL" id="JAVREY010000015">
    <property type="protein sequence ID" value="MDT0464436.1"/>
    <property type="molecule type" value="Genomic_DNA"/>
</dbReference>
<name>A0ABU2TTZ6_9ACTN</name>
<evidence type="ECO:0000256" key="1">
    <source>
        <dbReference type="SAM" id="MobiDB-lite"/>
    </source>
</evidence>
<dbReference type="Proteomes" id="UP001183809">
    <property type="component" value="Unassembled WGS sequence"/>
</dbReference>
<dbReference type="CDD" id="cd05262">
    <property type="entry name" value="SDR_a7"/>
    <property type="match status" value="1"/>
</dbReference>
<dbReference type="SUPFAM" id="SSF51735">
    <property type="entry name" value="NAD(P)-binding Rossmann-fold domains"/>
    <property type="match status" value="1"/>
</dbReference>
<comment type="caution">
    <text evidence="3">The sequence shown here is derived from an EMBL/GenBank/DDBJ whole genome shotgun (WGS) entry which is preliminary data.</text>
</comment>
<dbReference type="Pfam" id="PF01370">
    <property type="entry name" value="Epimerase"/>
    <property type="match status" value="1"/>
</dbReference>
<dbReference type="RefSeq" id="WP_311695630.1">
    <property type="nucleotide sequence ID" value="NZ_JAVREY010000015.1"/>
</dbReference>
<protein>
    <submittedName>
        <fullName evidence="3">SDR family oxidoreductase</fullName>
    </submittedName>
</protein>
<dbReference type="PANTHER" id="PTHR48079:SF6">
    <property type="entry name" value="NAD(P)-BINDING DOMAIN-CONTAINING PROTEIN-RELATED"/>
    <property type="match status" value="1"/>
</dbReference>
<keyword evidence="4" id="KW-1185">Reference proteome</keyword>
<dbReference type="InterPro" id="IPR001509">
    <property type="entry name" value="Epimerase_deHydtase"/>
</dbReference>
<feature type="domain" description="NAD-dependent epimerase/dehydratase" evidence="2">
    <location>
        <begin position="3"/>
        <end position="213"/>
    </location>
</feature>
<accession>A0ABU2TTZ6</accession>
<proteinExistence type="predicted"/>
<evidence type="ECO:0000313" key="3">
    <source>
        <dbReference type="EMBL" id="MDT0464436.1"/>
    </source>
</evidence>
<dbReference type="InterPro" id="IPR036291">
    <property type="entry name" value="NAD(P)-bd_dom_sf"/>
</dbReference>
<evidence type="ECO:0000259" key="2">
    <source>
        <dbReference type="Pfam" id="PF01370"/>
    </source>
</evidence>
<evidence type="ECO:0000313" key="4">
    <source>
        <dbReference type="Proteomes" id="UP001183809"/>
    </source>
</evidence>
<dbReference type="Gene3D" id="3.40.50.720">
    <property type="entry name" value="NAD(P)-binding Rossmann-like Domain"/>
    <property type="match status" value="1"/>
</dbReference>
<dbReference type="InterPro" id="IPR051783">
    <property type="entry name" value="NAD(P)-dependent_oxidoreduct"/>
</dbReference>
<organism evidence="3 4">
    <name type="scientific">Streptomyces gibsoniae</name>
    <dbReference type="NCBI Taxonomy" id="3075529"/>
    <lineage>
        <taxon>Bacteria</taxon>
        <taxon>Bacillati</taxon>
        <taxon>Actinomycetota</taxon>
        <taxon>Actinomycetes</taxon>
        <taxon>Kitasatosporales</taxon>
        <taxon>Streptomycetaceae</taxon>
        <taxon>Streptomyces</taxon>
    </lineage>
</organism>
<gene>
    <name evidence="3" type="ORF">RM764_15615</name>
</gene>
<dbReference type="PANTHER" id="PTHR48079">
    <property type="entry name" value="PROTEIN YEEZ"/>
    <property type="match status" value="1"/>
</dbReference>
<sequence>MHVFVTGATGFIGSAVVRDLLDAGHQVVGLARSEQGATALKAAGAEVHRGDLDDPDSLRGPAAASDGVIHLAYRHDLLHSGDLTAAGAVDLRAIETLAAALDGSGKPLVYASGTGLVQPSGRPSTEEDTPVRETHRSPAENAVIALAEHGIRASVVRLPPTVHGQGDHGFIPAVIDFARTHGVSAYVGDGARRWPAVHRLDAAPLFRLALESAPAGTRLHAVADEGVPFRDIADVIGRHLDLPVTSLSGDEVAAHFGWLAPFVALDVPASSALTRKLLDWHPSHPGLLADLDEGHYFTA</sequence>
<feature type="region of interest" description="Disordered" evidence="1">
    <location>
        <begin position="113"/>
        <end position="136"/>
    </location>
</feature>